<evidence type="ECO:0000313" key="5">
    <source>
        <dbReference type="Proteomes" id="UP001595947"/>
    </source>
</evidence>
<feature type="transmembrane region" description="Helical" evidence="2">
    <location>
        <begin position="256"/>
        <end position="277"/>
    </location>
</feature>
<dbReference type="InterPro" id="IPR024962">
    <property type="entry name" value="YukD-like"/>
</dbReference>
<reference evidence="5" key="1">
    <citation type="journal article" date="2019" name="Int. J. Syst. Evol. Microbiol.">
        <title>The Global Catalogue of Microorganisms (GCM) 10K type strain sequencing project: providing services to taxonomists for standard genome sequencing and annotation.</title>
        <authorList>
            <consortium name="The Broad Institute Genomics Platform"/>
            <consortium name="The Broad Institute Genome Sequencing Center for Infectious Disease"/>
            <person name="Wu L."/>
            <person name="Ma J."/>
        </authorList>
    </citation>
    <scope>NUCLEOTIDE SEQUENCE [LARGE SCALE GENOMIC DNA]</scope>
    <source>
        <strain evidence="5">CGMCC 4.7093</strain>
    </source>
</reference>
<dbReference type="Proteomes" id="UP001595947">
    <property type="component" value="Unassembled WGS sequence"/>
</dbReference>
<feature type="transmembrane region" description="Helical" evidence="2">
    <location>
        <begin position="454"/>
        <end position="476"/>
    </location>
</feature>
<evidence type="ECO:0000256" key="1">
    <source>
        <dbReference type="SAM" id="MobiDB-lite"/>
    </source>
</evidence>
<keyword evidence="2" id="KW-0812">Transmembrane</keyword>
<feature type="transmembrane region" description="Helical" evidence="2">
    <location>
        <begin position="139"/>
        <end position="159"/>
    </location>
</feature>
<keyword evidence="5" id="KW-1185">Reference proteome</keyword>
<dbReference type="Pfam" id="PF19053">
    <property type="entry name" value="EccD"/>
    <property type="match status" value="1"/>
</dbReference>
<feature type="transmembrane region" description="Helical" evidence="2">
    <location>
        <begin position="383"/>
        <end position="403"/>
    </location>
</feature>
<evidence type="ECO:0000259" key="3">
    <source>
        <dbReference type="Pfam" id="PF19053"/>
    </source>
</evidence>
<evidence type="ECO:0000256" key="2">
    <source>
        <dbReference type="SAM" id="Phobius"/>
    </source>
</evidence>
<feature type="transmembrane region" description="Helical" evidence="2">
    <location>
        <begin position="228"/>
        <end position="249"/>
    </location>
</feature>
<protein>
    <submittedName>
        <fullName evidence="4">EsaB/YukD family protein</fullName>
    </submittedName>
</protein>
<sequence>MAMARQPVPATGSPDTGARELPAGEGTWCTVRVRGPEGAVDAALPAGASVAEVVDELAGRLLPGAPLVRGADGRPWYLHRTGAGPLPPGVSLETAGVRDGDVLHLGPWPMPRPAQPVDDGLVALAEGAAQVSRWTVRRAAVLVTALLVVVTGVAAGLSLALPGGPLVPLALALMLLAGAVVQRRSRPTVRLDEEPAPDLPTLGAGLASLSAWVGAGVAGGLVTGGGTALVLTLAGAGLALGAGLAWLAVGERGAWWAAAGTLGGGVALPSALVAGGVLAAPRAIAVVLTLWLGLLLALPWLVTRSRTWTDPTDDPELVEHAAATRRTLDAAALAGGVAAGAGLWVLATSAAGGGIVLGFCAAVSVAALLRARRSVFVMESASAVGAGVVGLAGVGWALALTGGPGSRAVVVAAAVAAVGLLVGLGGALRAAAAGADGVVAWWHRPRTQRLLGRLETTAAVAVLPLLAGVLGIYAAAADAGARL</sequence>
<feature type="transmembrane region" description="Helical" evidence="2">
    <location>
        <begin position="202"/>
        <end position="222"/>
    </location>
</feature>
<dbReference type="InterPro" id="IPR044049">
    <property type="entry name" value="EccD_transm"/>
</dbReference>
<feature type="domain" description="EccD-like transmembrane" evidence="3">
    <location>
        <begin position="309"/>
        <end position="476"/>
    </location>
</feature>
<dbReference type="Pfam" id="PF08817">
    <property type="entry name" value="YukD"/>
    <property type="match status" value="1"/>
</dbReference>
<dbReference type="EMBL" id="JBHSIV010000020">
    <property type="protein sequence ID" value="MFC5064202.1"/>
    <property type="molecule type" value="Genomic_DNA"/>
</dbReference>
<comment type="caution">
    <text evidence="4">The sequence shown here is derived from an EMBL/GenBank/DDBJ whole genome shotgun (WGS) entry which is preliminary data.</text>
</comment>
<organism evidence="4 5">
    <name type="scientific">Actinomycetospora atypica</name>
    <dbReference type="NCBI Taxonomy" id="1290095"/>
    <lineage>
        <taxon>Bacteria</taxon>
        <taxon>Bacillati</taxon>
        <taxon>Actinomycetota</taxon>
        <taxon>Actinomycetes</taxon>
        <taxon>Pseudonocardiales</taxon>
        <taxon>Pseudonocardiaceae</taxon>
        <taxon>Actinomycetospora</taxon>
    </lineage>
</organism>
<accession>A0ABV9YQL6</accession>
<feature type="region of interest" description="Disordered" evidence="1">
    <location>
        <begin position="1"/>
        <end position="23"/>
    </location>
</feature>
<feature type="transmembrane region" description="Helical" evidence="2">
    <location>
        <begin position="409"/>
        <end position="442"/>
    </location>
</feature>
<keyword evidence="2" id="KW-0472">Membrane</keyword>
<keyword evidence="2" id="KW-1133">Transmembrane helix</keyword>
<name>A0ABV9YQL6_9PSEU</name>
<proteinExistence type="predicted"/>
<dbReference type="Gene3D" id="3.10.20.90">
    <property type="entry name" value="Phosphatidylinositol 3-kinase Catalytic Subunit, Chain A, domain 1"/>
    <property type="match status" value="1"/>
</dbReference>
<evidence type="ECO:0000313" key="4">
    <source>
        <dbReference type="EMBL" id="MFC5064202.1"/>
    </source>
</evidence>
<feature type="transmembrane region" description="Helical" evidence="2">
    <location>
        <begin position="353"/>
        <end position="371"/>
    </location>
</feature>
<dbReference type="RefSeq" id="WP_378037549.1">
    <property type="nucleotide sequence ID" value="NZ_JBHSIV010000020.1"/>
</dbReference>
<gene>
    <name evidence="4" type="ORF">ACFPBZ_18410</name>
</gene>
<feature type="transmembrane region" description="Helical" evidence="2">
    <location>
        <begin position="283"/>
        <end position="302"/>
    </location>
</feature>